<feature type="region of interest" description="Disordered" evidence="1">
    <location>
        <begin position="194"/>
        <end position="222"/>
    </location>
</feature>
<evidence type="ECO:0000313" key="2">
    <source>
        <dbReference type="EMBL" id="KKM86928.1"/>
    </source>
</evidence>
<evidence type="ECO:0000256" key="1">
    <source>
        <dbReference type="SAM" id="MobiDB-lite"/>
    </source>
</evidence>
<feature type="compositionally biased region" description="Basic and acidic residues" evidence="1">
    <location>
        <begin position="10"/>
        <end position="22"/>
    </location>
</feature>
<protein>
    <submittedName>
        <fullName evidence="2">Uncharacterized protein</fullName>
    </submittedName>
</protein>
<sequence length="222" mass="25136">MAKKNRKKIAAYERDEARERSRPFTSSSGLKVILTGLPPLVPQRIDSSIEYPSTPTYEVTTASGDVETYEHDKESLTTDEDKEAWADYLDAQNDAETELTEKLLYAVLLECVEIKDYKAFTAQFEEWKQKQELMGITIAKSKDDDDEIAKEKAERENKFYFMQTEVFRDSDDIGEILTIVMSLTGVSVEDLVEARDSFPGEMESESHDGDGDPAGQSEDSEE</sequence>
<organism evidence="2">
    <name type="scientific">marine sediment metagenome</name>
    <dbReference type="NCBI Taxonomy" id="412755"/>
    <lineage>
        <taxon>unclassified sequences</taxon>
        <taxon>metagenomes</taxon>
        <taxon>ecological metagenomes</taxon>
    </lineage>
</organism>
<name>A0A0F9KYW2_9ZZZZ</name>
<dbReference type="EMBL" id="LAZR01007179">
    <property type="protein sequence ID" value="KKM86928.1"/>
    <property type="molecule type" value="Genomic_DNA"/>
</dbReference>
<feature type="region of interest" description="Disordered" evidence="1">
    <location>
        <begin position="1"/>
        <end position="25"/>
    </location>
</feature>
<comment type="caution">
    <text evidence="2">The sequence shown here is derived from an EMBL/GenBank/DDBJ whole genome shotgun (WGS) entry which is preliminary data.</text>
</comment>
<reference evidence="2" key="1">
    <citation type="journal article" date="2015" name="Nature">
        <title>Complex archaea that bridge the gap between prokaryotes and eukaryotes.</title>
        <authorList>
            <person name="Spang A."/>
            <person name="Saw J.H."/>
            <person name="Jorgensen S.L."/>
            <person name="Zaremba-Niedzwiedzka K."/>
            <person name="Martijn J."/>
            <person name="Lind A.E."/>
            <person name="van Eijk R."/>
            <person name="Schleper C."/>
            <person name="Guy L."/>
            <person name="Ettema T.J."/>
        </authorList>
    </citation>
    <scope>NUCLEOTIDE SEQUENCE</scope>
</reference>
<dbReference type="AlphaFoldDB" id="A0A0F9KYW2"/>
<accession>A0A0F9KYW2</accession>
<gene>
    <name evidence="2" type="ORF">LCGC14_1274070</name>
</gene>
<proteinExistence type="predicted"/>
<feature type="compositionally biased region" description="Basic and acidic residues" evidence="1">
    <location>
        <begin position="194"/>
        <end position="210"/>
    </location>
</feature>